<evidence type="ECO:0000256" key="2">
    <source>
        <dbReference type="ARBA" id="ARBA00023125"/>
    </source>
</evidence>
<dbReference type="Pfam" id="PF00440">
    <property type="entry name" value="TetR_N"/>
    <property type="match status" value="1"/>
</dbReference>
<dbReference type="EMBL" id="CP002431">
    <property type="protein sequence ID" value="ADU61046.1"/>
    <property type="molecule type" value="Genomic_DNA"/>
</dbReference>
<gene>
    <name evidence="6" type="ordered locus">Daes_0017</name>
</gene>
<dbReference type="GO" id="GO:0003700">
    <property type="term" value="F:DNA-binding transcription factor activity"/>
    <property type="evidence" value="ECO:0007669"/>
    <property type="project" value="TreeGrafter"/>
</dbReference>
<reference evidence="7" key="1">
    <citation type="submission" date="2010-12" db="EMBL/GenBank/DDBJ databases">
        <title>Complete sequence of Desulfovibrio aespoeensis Aspo-2.</title>
        <authorList>
            <consortium name="US DOE Joint Genome Institute"/>
            <person name="Lucas S."/>
            <person name="Copeland A."/>
            <person name="Lapidus A."/>
            <person name="Cheng J.-F."/>
            <person name="Goodwin L."/>
            <person name="Pitluck S."/>
            <person name="Chertkov O."/>
            <person name="Misra M."/>
            <person name="Detter J.C."/>
            <person name="Han C."/>
            <person name="Tapia R."/>
            <person name="Land M."/>
            <person name="Hauser L."/>
            <person name="Kyrpides N."/>
            <person name="Ivanova N."/>
            <person name="Ovchinnikova G."/>
            <person name="Pedersen K."/>
            <person name="Jagevall S."/>
            <person name="Hazen T."/>
            <person name="Woyke T."/>
        </authorList>
    </citation>
    <scope>NUCLEOTIDE SEQUENCE [LARGE SCALE GENOMIC DNA]</scope>
    <source>
        <strain evidence="7">ATCC 700646 / DSM 10631 / Aspo-2</strain>
    </source>
</reference>
<evidence type="ECO:0000313" key="6">
    <source>
        <dbReference type="EMBL" id="ADU61046.1"/>
    </source>
</evidence>
<organism evidence="6 7">
    <name type="scientific">Pseudodesulfovibrio aespoeensis (strain ATCC 700646 / DSM 10631 / Aspo-2)</name>
    <name type="common">Desulfovibrio aespoeensis</name>
    <dbReference type="NCBI Taxonomy" id="643562"/>
    <lineage>
        <taxon>Bacteria</taxon>
        <taxon>Pseudomonadati</taxon>
        <taxon>Thermodesulfobacteriota</taxon>
        <taxon>Desulfovibrionia</taxon>
        <taxon>Desulfovibrionales</taxon>
        <taxon>Desulfovibrionaceae</taxon>
    </lineage>
</organism>
<dbReference type="OrthoDB" id="63332at2"/>
<evidence type="ECO:0000313" key="7">
    <source>
        <dbReference type="Proteomes" id="UP000002191"/>
    </source>
</evidence>
<dbReference type="STRING" id="643562.Daes_0017"/>
<dbReference type="InterPro" id="IPR025996">
    <property type="entry name" value="MT1864/Rv1816-like_C"/>
</dbReference>
<proteinExistence type="predicted"/>
<evidence type="ECO:0000259" key="5">
    <source>
        <dbReference type="PROSITE" id="PS50977"/>
    </source>
</evidence>
<dbReference type="KEGG" id="das:Daes_0017"/>
<dbReference type="InterPro" id="IPR001647">
    <property type="entry name" value="HTH_TetR"/>
</dbReference>
<reference evidence="6 7" key="2">
    <citation type="journal article" date="2014" name="Genome Announc.">
        <title>Complete Genome Sequence of the Subsurface, Mesophilic Sulfate-Reducing Bacterium Desulfovibrio aespoeensis Aspo-2.</title>
        <authorList>
            <person name="Pedersen K."/>
            <person name="Bengtsson A."/>
            <person name="Edlund J."/>
            <person name="Rabe L."/>
            <person name="Hazen T."/>
            <person name="Chakraborty R."/>
            <person name="Goodwin L."/>
            <person name="Shapiro N."/>
        </authorList>
    </citation>
    <scope>NUCLEOTIDE SEQUENCE [LARGE SCALE GENOMIC DNA]</scope>
    <source>
        <strain evidence="7">ATCC 700646 / DSM 10631 / Aspo-2</strain>
    </source>
</reference>
<keyword evidence="7" id="KW-1185">Reference proteome</keyword>
<accession>E6VTV4</accession>
<dbReference type="Pfam" id="PF13305">
    <property type="entry name" value="TetR_C_33"/>
    <property type="match status" value="1"/>
</dbReference>
<sequence length="214" mass="23844">MSRRTRRECDRDRMRRLILDSARQLFVREGFDNVSMRRIAGAIEYSPAAIYRYFKSKREILSTLRDEGFRRFVVSQRLRAQTCPDPLERLRAGGVEYVCFALAEPEYFQLMFCTDCSEVDLEGDLAATSMEAYALFRATVDEAVGLGHFGDADTDSVVFSVWAGVHGLAHLINSGRVGLLVDAPDMEALLGRAMDFILRPGQGGCGLSGQGQEG</sequence>
<dbReference type="RefSeq" id="WP_013512983.1">
    <property type="nucleotide sequence ID" value="NC_014844.1"/>
</dbReference>
<protein>
    <submittedName>
        <fullName evidence="6">Regulatory protein TetR</fullName>
    </submittedName>
</protein>
<dbReference type="eggNOG" id="COG1309">
    <property type="taxonomic scope" value="Bacteria"/>
</dbReference>
<keyword evidence="1" id="KW-0805">Transcription regulation</keyword>
<dbReference type="InterPro" id="IPR009057">
    <property type="entry name" value="Homeodomain-like_sf"/>
</dbReference>
<name>E6VTV4_PSEA9</name>
<dbReference type="InterPro" id="IPR050109">
    <property type="entry name" value="HTH-type_TetR-like_transc_reg"/>
</dbReference>
<dbReference type="Proteomes" id="UP000002191">
    <property type="component" value="Chromosome"/>
</dbReference>
<dbReference type="InterPro" id="IPR036271">
    <property type="entry name" value="Tet_transcr_reg_TetR-rel_C_sf"/>
</dbReference>
<dbReference type="PANTHER" id="PTHR30055">
    <property type="entry name" value="HTH-TYPE TRANSCRIPTIONAL REGULATOR RUTR"/>
    <property type="match status" value="1"/>
</dbReference>
<dbReference type="Gene3D" id="1.10.357.10">
    <property type="entry name" value="Tetracycline Repressor, domain 2"/>
    <property type="match status" value="1"/>
</dbReference>
<keyword evidence="3" id="KW-0804">Transcription</keyword>
<keyword evidence="2 4" id="KW-0238">DNA-binding</keyword>
<evidence type="ECO:0000256" key="3">
    <source>
        <dbReference type="ARBA" id="ARBA00023163"/>
    </source>
</evidence>
<feature type="domain" description="HTH tetR-type" evidence="5">
    <location>
        <begin position="12"/>
        <end position="72"/>
    </location>
</feature>
<dbReference type="AlphaFoldDB" id="E6VTV4"/>
<dbReference type="SUPFAM" id="SSF48498">
    <property type="entry name" value="Tetracyclin repressor-like, C-terminal domain"/>
    <property type="match status" value="1"/>
</dbReference>
<dbReference type="PANTHER" id="PTHR30055:SF212">
    <property type="entry name" value="TETR-FAMILY FAMILY TRANSCRIPTIONAL REGULATOR"/>
    <property type="match status" value="1"/>
</dbReference>
<dbReference type="SUPFAM" id="SSF46689">
    <property type="entry name" value="Homeodomain-like"/>
    <property type="match status" value="1"/>
</dbReference>
<dbReference type="PROSITE" id="PS50977">
    <property type="entry name" value="HTH_TETR_2"/>
    <property type="match status" value="1"/>
</dbReference>
<dbReference type="GO" id="GO:0000976">
    <property type="term" value="F:transcription cis-regulatory region binding"/>
    <property type="evidence" value="ECO:0007669"/>
    <property type="project" value="TreeGrafter"/>
</dbReference>
<evidence type="ECO:0000256" key="4">
    <source>
        <dbReference type="PROSITE-ProRule" id="PRU00335"/>
    </source>
</evidence>
<evidence type="ECO:0000256" key="1">
    <source>
        <dbReference type="ARBA" id="ARBA00023015"/>
    </source>
</evidence>
<feature type="DNA-binding region" description="H-T-H motif" evidence="4">
    <location>
        <begin position="35"/>
        <end position="54"/>
    </location>
</feature>
<dbReference type="HOGENOM" id="CLU_069356_40_3_7"/>
<dbReference type="PRINTS" id="PR00455">
    <property type="entry name" value="HTHTETR"/>
</dbReference>